<evidence type="ECO:0000256" key="10">
    <source>
        <dbReference type="SAM" id="MobiDB-lite"/>
    </source>
</evidence>
<dbReference type="STRING" id="568069.A0A1J1IXL3"/>
<evidence type="ECO:0000256" key="7">
    <source>
        <dbReference type="PIRSR" id="PIRSR628651-51"/>
    </source>
</evidence>
<dbReference type="GO" id="GO:0008270">
    <property type="term" value="F:zinc ion binding"/>
    <property type="evidence" value="ECO:0007669"/>
    <property type="project" value="UniProtKB-KW"/>
</dbReference>
<feature type="compositionally biased region" description="Basic residues" evidence="10">
    <location>
        <begin position="231"/>
        <end position="241"/>
    </location>
</feature>
<evidence type="ECO:0000256" key="4">
    <source>
        <dbReference type="ARBA" id="ARBA00022771"/>
    </source>
</evidence>
<keyword evidence="3 7" id="KW-0479">Metal-binding</keyword>
<comment type="domain">
    <text evidence="9">The PHD-type zinc finger mediates the binding to H3K4me3.</text>
</comment>
<organism evidence="12 13">
    <name type="scientific">Clunio marinus</name>
    <dbReference type="NCBI Taxonomy" id="568069"/>
    <lineage>
        <taxon>Eukaryota</taxon>
        <taxon>Metazoa</taxon>
        <taxon>Ecdysozoa</taxon>
        <taxon>Arthropoda</taxon>
        <taxon>Hexapoda</taxon>
        <taxon>Insecta</taxon>
        <taxon>Pterygota</taxon>
        <taxon>Neoptera</taxon>
        <taxon>Endopterygota</taxon>
        <taxon>Diptera</taxon>
        <taxon>Nematocera</taxon>
        <taxon>Chironomoidea</taxon>
        <taxon>Chironomidae</taxon>
        <taxon>Clunio</taxon>
    </lineage>
</organism>
<feature type="binding site" evidence="7">
    <location>
        <position position="292"/>
    </location>
    <ligand>
        <name>Zn(2+)</name>
        <dbReference type="ChEBI" id="CHEBI:29105"/>
        <label>2</label>
    </ligand>
</feature>
<dbReference type="GO" id="GO:0006325">
    <property type="term" value="P:chromatin organization"/>
    <property type="evidence" value="ECO:0007669"/>
    <property type="project" value="UniProtKB-KW"/>
</dbReference>
<gene>
    <name evidence="12" type="ORF">CLUMA_CG017967</name>
</gene>
<dbReference type="InterPro" id="IPR019786">
    <property type="entry name" value="Zinc_finger_PHD-type_CS"/>
</dbReference>
<dbReference type="GO" id="GO:0005634">
    <property type="term" value="C:nucleus"/>
    <property type="evidence" value="ECO:0007669"/>
    <property type="project" value="UniProtKB-SubCell"/>
</dbReference>
<feature type="domain" description="PHD-type" evidence="11">
    <location>
        <begin position="271"/>
        <end position="320"/>
    </location>
</feature>
<feature type="binding site" evidence="7">
    <location>
        <position position="301"/>
    </location>
    <ligand>
        <name>Zn(2+)</name>
        <dbReference type="ChEBI" id="CHEBI:29105"/>
        <label>1</label>
    </ligand>
</feature>
<feature type="binding site" evidence="7">
    <location>
        <position position="274"/>
    </location>
    <ligand>
        <name>Zn(2+)</name>
        <dbReference type="ChEBI" id="CHEBI:29105"/>
        <label>1</label>
    </ligand>
</feature>
<dbReference type="Gene3D" id="3.30.40.10">
    <property type="entry name" value="Zinc/RING finger domain, C3HC4 (zinc finger)"/>
    <property type="match status" value="1"/>
</dbReference>
<keyword evidence="9" id="KW-0156">Chromatin regulator</keyword>
<dbReference type="InterPro" id="IPR019787">
    <property type="entry name" value="Znf_PHD-finger"/>
</dbReference>
<name>A0A1J1IXL3_9DIPT</name>
<feature type="region of interest" description="Disordered" evidence="10">
    <location>
        <begin position="209"/>
        <end position="254"/>
    </location>
</feature>
<reference evidence="12 13" key="1">
    <citation type="submission" date="2015-04" db="EMBL/GenBank/DDBJ databases">
        <authorList>
            <person name="Syromyatnikov M.Y."/>
            <person name="Popov V.N."/>
        </authorList>
    </citation>
    <scope>NUCLEOTIDE SEQUENCE [LARGE SCALE GENOMIC DNA]</scope>
</reference>
<dbReference type="Pfam" id="PF12998">
    <property type="entry name" value="ING"/>
    <property type="match status" value="1"/>
</dbReference>
<evidence type="ECO:0000256" key="2">
    <source>
        <dbReference type="ARBA" id="ARBA00010210"/>
    </source>
</evidence>
<evidence type="ECO:0000256" key="5">
    <source>
        <dbReference type="ARBA" id="ARBA00022833"/>
    </source>
</evidence>
<feature type="region of interest" description="Disordered" evidence="10">
    <location>
        <begin position="149"/>
        <end position="195"/>
    </location>
</feature>
<dbReference type="GO" id="GO:0045893">
    <property type="term" value="P:positive regulation of DNA-templated transcription"/>
    <property type="evidence" value="ECO:0007669"/>
    <property type="project" value="TreeGrafter"/>
</dbReference>
<comment type="subcellular location">
    <subcellularLocation>
        <location evidence="1 9">Nucleus</location>
    </subcellularLocation>
</comment>
<feature type="binding site" evidence="7">
    <location>
        <position position="276"/>
    </location>
    <ligand>
        <name>Zn(2+)</name>
        <dbReference type="ChEBI" id="CHEBI:29105"/>
        <label>1</label>
    </ligand>
</feature>
<keyword evidence="6 9" id="KW-0539">Nucleus</keyword>
<dbReference type="OrthoDB" id="5411773at2759"/>
<dbReference type="InterPro" id="IPR013083">
    <property type="entry name" value="Znf_RING/FYVE/PHD"/>
</dbReference>
<evidence type="ECO:0000256" key="9">
    <source>
        <dbReference type="RuleBase" id="RU361213"/>
    </source>
</evidence>
<keyword evidence="5 7" id="KW-0862">Zinc</keyword>
<evidence type="ECO:0000313" key="13">
    <source>
        <dbReference type="Proteomes" id="UP000183832"/>
    </source>
</evidence>
<feature type="compositionally biased region" description="Basic and acidic residues" evidence="10">
    <location>
        <begin position="185"/>
        <end position="195"/>
    </location>
</feature>
<proteinExistence type="inferred from homology"/>
<feature type="binding site" evidence="7">
    <location>
        <position position="314"/>
    </location>
    <ligand>
        <name>Zn(2+)</name>
        <dbReference type="ChEBI" id="CHEBI:29105"/>
        <label>2</label>
    </ligand>
</feature>
<feature type="compositionally biased region" description="Low complexity" evidence="10">
    <location>
        <begin position="150"/>
        <end position="174"/>
    </location>
</feature>
<evidence type="ECO:0000313" key="12">
    <source>
        <dbReference type="EMBL" id="CRL04949.1"/>
    </source>
</evidence>
<comment type="subunit">
    <text evidence="9">Component of an histone acetyltransferase complex. Interacts with H3K4me3 and to a lesser extent with H3K4me2.</text>
</comment>
<dbReference type="Gene3D" id="6.10.140.1740">
    <property type="match status" value="1"/>
</dbReference>
<feature type="binding site" evidence="7">
    <location>
        <position position="298"/>
    </location>
    <ligand>
        <name>Zn(2+)</name>
        <dbReference type="ChEBI" id="CHEBI:29105"/>
        <label>1</label>
    </ligand>
</feature>
<dbReference type="PANTHER" id="PTHR10333">
    <property type="entry name" value="INHIBITOR OF GROWTH PROTEIN"/>
    <property type="match status" value="1"/>
</dbReference>
<dbReference type="InterPro" id="IPR001965">
    <property type="entry name" value="Znf_PHD"/>
</dbReference>
<evidence type="ECO:0000256" key="6">
    <source>
        <dbReference type="ARBA" id="ARBA00023242"/>
    </source>
</evidence>
<dbReference type="CDD" id="cd16857">
    <property type="entry name" value="ING_ING1_2"/>
    <property type="match status" value="1"/>
</dbReference>
<dbReference type="AlphaFoldDB" id="A0A1J1IXL3"/>
<dbReference type="PROSITE" id="PS01359">
    <property type="entry name" value="ZF_PHD_1"/>
    <property type="match status" value="1"/>
</dbReference>
<dbReference type="SMART" id="SM01408">
    <property type="entry name" value="ING"/>
    <property type="match status" value="1"/>
</dbReference>
<dbReference type="Proteomes" id="UP000183832">
    <property type="component" value="Unassembled WGS sequence"/>
</dbReference>
<dbReference type="PANTHER" id="PTHR10333:SF89">
    <property type="entry name" value="INHIBITOR OF GROWTH PROTEIN"/>
    <property type="match status" value="1"/>
</dbReference>
<feature type="compositionally biased region" description="Polar residues" evidence="10">
    <location>
        <begin position="210"/>
        <end position="227"/>
    </location>
</feature>
<keyword evidence="4 8" id="KW-0863">Zinc-finger</keyword>
<dbReference type="InterPro" id="IPR028651">
    <property type="entry name" value="ING_fam"/>
</dbReference>
<dbReference type="InterPro" id="IPR011011">
    <property type="entry name" value="Znf_FYVE_PHD"/>
</dbReference>
<feature type="binding site" evidence="7">
    <location>
        <position position="287"/>
    </location>
    <ligand>
        <name>Zn(2+)</name>
        <dbReference type="ChEBI" id="CHEBI:29105"/>
        <label>2</label>
    </ligand>
</feature>
<dbReference type="SMART" id="SM00249">
    <property type="entry name" value="PHD"/>
    <property type="match status" value="1"/>
</dbReference>
<sequence>MLNQIIPAATEANSSGLFLKNYLDYIEEFPDDIVKIISICRELDVKTNNIMNESEELSEKITNSTGDKKTKLYARLQQILIKLQDLKDEKISYGQILSDMIETKFRAVDRDFQNNINKQDRIQSPIPSSSSTARNASIVQQVFSALPLKNSSAPGSNMSSSTNNSASENNNGSGQDKGAKRARRTRTDTAIDSERIDIPIKSEVIAFMPTPTSQTASNAIKKSSSGNATGGKKKKAQRKTSARQSGGQNAQVIQEPVAGALQDDTIDPDEETYCLCGQISYGEMILCENDLCKIEWFHFSCVSLQSKPKGRWYCPNCRGDRPNVMNKNLRKKYQDSPNTDRKFI</sequence>
<dbReference type="CDD" id="cd15584">
    <property type="entry name" value="PHD_ING1_2"/>
    <property type="match status" value="1"/>
</dbReference>
<comment type="function">
    <text evidence="9">Component of an histone acetyltransferase complex.</text>
</comment>
<evidence type="ECO:0000259" key="11">
    <source>
        <dbReference type="PROSITE" id="PS50016"/>
    </source>
</evidence>
<accession>A0A1J1IXL3</accession>
<protein>
    <recommendedName>
        <fullName evidence="9">Inhibitor of growth protein</fullName>
    </recommendedName>
</protein>
<dbReference type="InterPro" id="IPR028643">
    <property type="entry name" value="ING1_PHD_Znf"/>
</dbReference>
<comment type="similarity">
    <text evidence="2 9">Belongs to the ING family.</text>
</comment>
<evidence type="ECO:0000256" key="8">
    <source>
        <dbReference type="PROSITE-ProRule" id="PRU00146"/>
    </source>
</evidence>
<feature type="compositionally biased region" description="Polar residues" evidence="10">
    <location>
        <begin position="242"/>
        <end position="252"/>
    </location>
</feature>
<evidence type="ECO:0000256" key="1">
    <source>
        <dbReference type="ARBA" id="ARBA00004123"/>
    </source>
</evidence>
<dbReference type="InterPro" id="IPR024610">
    <property type="entry name" value="ING_N_histone-binding"/>
</dbReference>
<feature type="binding site" evidence="7">
    <location>
        <position position="317"/>
    </location>
    <ligand>
        <name>Zn(2+)</name>
        <dbReference type="ChEBI" id="CHEBI:29105"/>
        <label>2</label>
    </ligand>
</feature>
<dbReference type="EMBL" id="CVRI01000064">
    <property type="protein sequence ID" value="CRL04949.1"/>
    <property type="molecule type" value="Genomic_DNA"/>
</dbReference>
<dbReference type="SUPFAM" id="SSF57903">
    <property type="entry name" value="FYVE/PHD zinc finger"/>
    <property type="match status" value="1"/>
</dbReference>
<evidence type="ECO:0000256" key="3">
    <source>
        <dbReference type="ARBA" id="ARBA00022723"/>
    </source>
</evidence>
<dbReference type="PROSITE" id="PS50016">
    <property type="entry name" value="ZF_PHD_2"/>
    <property type="match status" value="1"/>
</dbReference>
<keyword evidence="13" id="KW-1185">Reference proteome</keyword>
<dbReference type="FunFam" id="3.30.40.10:FF:000021">
    <property type="entry name" value="Inhibitor of growth 2b"/>
    <property type="match status" value="1"/>
</dbReference>